<organism evidence="2 3">
    <name type="scientific">Polarella glacialis</name>
    <name type="common">Dinoflagellate</name>
    <dbReference type="NCBI Taxonomy" id="89957"/>
    <lineage>
        <taxon>Eukaryota</taxon>
        <taxon>Sar</taxon>
        <taxon>Alveolata</taxon>
        <taxon>Dinophyceae</taxon>
        <taxon>Suessiales</taxon>
        <taxon>Suessiaceae</taxon>
        <taxon>Polarella</taxon>
    </lineage>
</organism>
<keyword evidence="3" id="KW-1185">Reference proteome</keyword>
<reference evidence="2" key="1">
    <citation type="submission" date="2021-02" db="EMBL/GenBank/DDBJ databases">
        <authorList>
            <person name="Dougan E. K."/>
            <person name="Rhodes N."/>
            <person name="Thang M."/>
            <person name="Chan C."/>
        </authorList>
    </citation>
    <scope>NUCLEOTIDE SEQUENCE</scope>
</reference>
<name>A0A813FSH9_POLGL</name>
<feature type="non-terminal residue" evidence="2">
    <location>
        <position position="184"/>
    </location>
</feature>
<feature type="compositionally biased region" description="Low complexity" evidence="1">
    <location>
        <begin position="53"/>
        <end position="68"/>
    </location>
</feature>
<protein>
    <submittedName>
        <fullName evidence="2">Uncharacterized protein</fullName>
    </submittedName>
</protein>
<evidence type="ECO:0000313" key="3">
    <source>
        <dbReference type="Proteomes" id="UP000654075"/>
    </source>
</evidence>
<evidence type="ECO:0000313" key="2">
    <source>
        <dbReference type="EMBL" id="CAE8613631.1"/>
    </source>
</evidence>
<sequence length="184" mass="19340">VSEATKAKAAVAEAQRKALEAQVKQSRARVELLPPESRGAAGESGAERPRFAPPSRSVASASGSKGASDFMASSRNSARGGDEQAENPFQDRQFAVLGEEVWGNPVSGLGGQGLTGPEQSRGPRQAVEEDVVPDLWKKLGPANREAELRDMEMNLKASAAWSQDAKEAREAAPTGGSDELNGLD</sequence>
<comment type="caution">
    <text evidence="2">The sequence shown here is derived from an EMBL/GenBank/DDBJ whole genome shotgun (WGS) entry which is preliminary data.</text>
</comment>
<proteinExistence type="predicted"/>
<dbReference type="Proteomes" id="UP000654075">
    <property type="component" value="Unassembled WGS sequence"/>
</dbReference>
<feature type="region of interest" description="Disordered" evidence="1">
    <location>
        <begin position="24"/>
        <end position="130"/>
    </location>
</feature>
<evidence type="ECO:0000256" key="1">
    <source>
        <dbReference type="SAM" id="MobiDB-lite"/>
    </source>
</evidence>
<gene>
    <name evidence="2" type="ORF">PGLA1383_LOCUS31386</name>
</gene>
<accession>A0A813FSH9</accession>
<dbReference type="EMBL" id="CAJNNV010025284">
    <property type="protein sequence ID" value="CAE8613631.1"/>
    <property type="molecule type" value="Genomic_DNA"/>
</dbReference>
<dbReference type="AlphaFoldDB" id="A0A813FSH9"/>
<feature type="region of interest" description="Disordered" evidence="1">
    <location>
        <begin position="159"/>
        <end position="184"/>
    </location>
</feature>